<protein>
    <recommendedName>
        <fullName evidence="11">Vacuolar protein sorting-associated protein</fullName>
    </recommendedName>
</protein>
<dbReference type="EMBL" id="GL883111">
    <property type="protein sequence ID" value="EGG05850.1"/>
    <property type="molecule type" value="Genomic_DNA"/>
</dbReference>
<name>F4RNU5_MELLP</name>
<feature type="compositionally biased region" description="Polar residues" evidence="4">
    <location>
        <begin position="594"/>
        <end position="603"/>
    </location>
</feature>
<dbReference type="GeneID" id="18925872"/>
<dbReference type="PANTHER" id="PTHR16166:SF93">
    <property type="entry name" value="INTERMEMBRANE LIPID TRANSFER PROTEIN VPS13"/>
    <property type="match status" value="1"/>
</dbReference>
<dbReference type="Pfam" id="PF25036">
    <property type="entry name" value="VPS13_VAB"/>
    <property type="match status" value="1"/>
</dbReference>
<comment type="similarity">
    <text evidence="1">Belongs to the VPS13 family.</text>
</comment>
<evidence type="ECO:0000259" key="5">
    <source>
        <dbReference type="Pfam" id="PF12624"/>
    </source>
</evidence>
<dbReference type="InterPro" id="IPR026847">
    <property type="entry name" value="VPS13"/>
</dbReference>
<feature type="region of interest" description="Disordered" evidence="4">
    <location>
        <begin position="118"/>
        <end position="141"/>
    </location>
</feature>
<dbReference type="PANTHER" id="PTHR16166">
    <property type="entry name" value="VACUOLAR PROTEIN SORTING-ASSOCIATED PROTEIN VPS13"/>
    <property type="match status" value="1"/>
</dbReference>
<evidence type="ECO:0000256" key="3">
    <source>
        <dbReference type="ARBA" id="ARBA00023055"/>
    </source>
</evidence>
<dbReference type="GO" id="GO:0006869">
    <property type="term" value="P:lipid transport"/>
    <property type="evidence" value="ECO:0007669"/>
    <property type="project" value="UniProtKB-KW"/>
</dbReference>
<sequence>MVLESVVSSVLNQVLSAYVENFNPKQLNVGIWGGDIKLKNLKLKRGALDKFRLPVDVVEGSIGSLVLTVPWTALGSRPVKAVIEDIYLLAVPASESKFDPQEDDRRKQASKMEKLKNSELLLTSPAGDPTSPNSTQEESNKNESFVAAMTNKILDNLQLRIKNVHIRYEDKISVPGHPFSVGLTLAELSAVSTDENWEESFVIGPKTGVHKLTKLDSLAIYFNTDSVSLANLEDPDLFQKKFTELIPRTQVSTDDSQPHIPDHQYVLKPVSGEGKLILRKLPTKELAKIDCELIFSELAFLIDADQYRDALSCLDLFHFYTRHRDYLKFRPSEEDFKTNKPKAQWEFAKRVTRHEVHEKAYKWSWDYFRQRRDDRKAYVQAYKAVQQGAIPPTSPDLMEFEKRLGYQDIRFYRSLARSEMRKERITAKQQELENTKTSQANGGWLGWMWGGNQNSATDNSDENVEGVLSEEERKQLYDAIEWDEGDTGVSTLDLPRDAIHLNVQAKLKTGSFTLRSGKVDTNPSAPENRWTAHDIISLVFDGFSADAIQRTDNSEFSISLAGFRVYDGTIKGTKHPQIVRVKDSQSSKSSQISTIREGSTSSDDTVDEIQEAAKEALVDPFFYLKFEHKPLDDRADNGITLNMRHMEIVYHPGYVQDVAKFFRPPASQLESIGALMDVASETLEGIRKDTRASFEYALQTHKTVDIKVDMNAPIIIVPEDVTRHDCPHIMLDAGHIAVSSNLVPETAIESVKIKQNQHYTDADYARLESMMYDRFHVTLKDTQLLIGKSFDQCSSALHEHEGRQDVHLLERISMKFEVLNCIVNNAPNLTRFKIEGDLPELKVNFSDRKYKIVMSMIDVALPKFEDSDDHTDVHGQGKPPGSKSKPIRNRSESPRSRRRSGFGMPASFLADRSESGRRTTREHERARDNPPDTPGITLEEDEFFEAPDLAQAEQSVNFKQANFEFKFTVGKLTASIFKSSLHDEEDQRLVDSVLEGFSFGLTLRNYDLMVEITLHSMYIEDQIVHEGVPVSSAFKKLATSQVLEDSSSDKVDLVKFKYSQVQTDHPEFMTHFEGISKSVDADLSTINVSVTRPTILELFDWIMNTFTDTNPTPQVAGPASGSAGDFLQVPATPGLEGNPEKLRIKAKLRTISFVLNDGGMKLATLSLSAADVSVLLNGPSMRVNARLGNLTLRDDTEHSIGSKFRNLVEIQGDDLADFQYETFPRTEKTPPGHDSMIYLRSGSIQFTVVDDILHRILIFFSKFARMKAVMDAASQAARQQASDLAQNDSRMCYDILIRTPIIVFPRDRSSTDYLVAHLGEINASNSFSWPDGKLVTKTEAGLHNIRLTSQLYNQDDCHTLQMLGDVNIDVVMATFAEVDRSVDMPQGPDTDIAAHISDVKVNLTQAQYSAVMQLATSVPKIFDLSDLDAENEPSQSSHGDSSLGKASQPKPTGPVTDMLPEVASMARSPSGRPIPLWSTMELAFTVSNVTLELFDADMPQAETNESSSLAKFSLNGTRVHFKTLSDGSMAAEFLLKALRAIDTRTSKATKFREIIPVVEHDSDQLMFSYNQTSGGSNLNLDLDSPNIILSVDYLLSISAFFTLPPDDPSHVVETSTQPTASHAKASKPASDNTPVETTTSFRFNIIQPQLTILSDPERVDCDAVHLTVEKISVSQQGALAITICNLEMSLGNMGDDQDGVKFLDECTMTLTIDQRARKGQQKMSIQAHSTPLVIRVSYRDFLLIYSIYGKAVNYSEGQATEEVSGSGSSLPISEEGSASHMGTISEEDITSARLPKSTEDLIVAVDKLQIIMIGDIHELPLLNLSTKEFSVRATDWSNQLCMETAICLLINSYNLTNSHWEPLMDPWPVSLKISQRGSPPCMTMSLESKKRLELNVTATFIDLVMTSADVWGREGDDVLRQSRGMNAPYLIKNRTGYAMKVWTHSDTENSQPTEHVIEDDSDIPWRFEDWKLMRENVSSSSQDSLGLMLQDTNWAPVTGISVIREGEQVYSLQPSVADVTHRLLCHVEIRNNLKVVTLRSTFRVQNDTALPVEMCVIGSDGKRIRNPYKIVPGGSCCVPIEAAYHQRIKIRPDVGFGFGWCKEAYTWKDLVKHPVRTISCDAVSGKEPARRFNAATIYDQDDPVVRHYPILTLLLRAPIEVENLLPYDIKYRIYLKEQKHTYSAFLRKGGASPVHIVDPMDLTLLGIEFQEDGITGFQKSDYSIVNTDNPEDLPIENRLTIHDDDGLTLNLRLHYMRYPMSGGACKIQIYCPYVIINKTGLDFAVRSKPFIGSAKSVAGQNLCGNASRRRDSRPFLFSHLSDDKRNRAVLRVGDSDWSKPISFDVVGANQQVTMQTSTKLNEYRVGLSISEGLGNYKLTKVVIIYPRFIIKNNSKSALCLREKSSEESLTVKSGSRALLSLFKDSSDPQLVLSFDNTNKRWSKGFRIQNVGKVFIRVDSNGVETLVHAEILLQGPSIFIKLDVNPEQWPFLIRNKSSCAIDFGQTFGEAPTKNSSGIMRSYRSMPGTETNYAWDEPAAAIDSLIRVIVCPLDPASTSLAAKAQVILHRDVHVLEVGQLEPLRTYRKGQKLAFDVVVQGQAQVLVISDYNEATNVWKPTRRNRDRPNQIQRSDTLSSLGEVDFETADITPITSLTAAISLEGIGISVIDKRLRELVYASFRGIDITYEETQLQRDYGLIIRWIQLDNQLDGALFPVLFGPTDLPTDPKEIELRPNLQIQANVIKDDKHGVVYFKYATVLLQKMSLEMDESFVIALVGFTKFSGASWQQESDNQLTAEPDGIPEPDSEGGGLNLYFELLHLQPFVIVISFERQDSVDVSERTFDSRNPLYFLLNAVTMAIGTISGAPVTLNQLKIESARMTQGQLFNRLIQHYQNEGLSQLYRVLGSADFLGNPAGLFSNVSSGVQDLFYEPFNGVVLHGGGELGVGIARGAASLVKKSAFGVTDSVSKITGSVSKGLSAAALDTAWARERQRRQFRNRNKINGFATGASAFVDSLASGLQGVAMKPIQGAESEGAAGFFKGIGKGLVGVVAKPAVGTFDFLSNVSGGLRNATTVFDPSRSGRSRLPRHIPSDGILRSYNLREAQGQDWLRSVDNGKFYLSRYVAHIELPNDEDSVCILTTDQILMIKMNKLTTVWQLYLPDLREISLDRKGIRLFLRTGRSHPFLPLEDNGTRFWFFEHIQRVVRDYNNRRKRATPGHHHP</sequence>
<dbReference type="InterPro" id="IPR056748">
    <property type="entry name" value="VPS13-like_C"/>
</dbReference>
<dbReference type="GO" id="GO:0007005">
    <property type="term" value="P:mitochondrion organization"/>
    <property type="evidence" value="ECO:0007669"/>
    <property type="project" value="TreeGrafter"/>
</dbReference>
<evidence type="ECO:0000256" key="2">
    <source>
        <dbReference type="ARBA" id="ARBA00022448"/>
    </source>
</evidence>
<evidence type="ECO:0000259" key="6">
    <source>
        <dbReference type="Pfam" id="PF25033"/>
    </source>
</evidence>
<feature type="domain" description="Intermembrane lipid transfer protein VPS13-like C-terminal" evidence="8">
    <location>
        <begin position="3083"/>
        <end position="3188"/>
    </location>
</feature>
<feature type="region of interest" description="Disordered" evidence="4">
    <location>
        <begin position="867"/>
        <end position="937"/>
    </location>
</feature>
<keyword evidence="3" id="KW-0445">Lipid transport</keyword>
<evidence type="ECO:0000256" key="1">
    <source>
        <dbReference type="ARBA" id="ARBA00006545"/>
    </source>
</evidence>
<gene>
    <name evidence="9" type="ORF">MELLADRAFT_116731</name>
</gene>
<dbReference type="InterPro" id="IPR026854">
    <property type="entry name" value="VPS13_N"/>
</dbReference>
<dbReference type="Pfam" id="PF25033">
    <property type="entry name" value="VPS13_M"/>
    <property type="match status" value="1"/>
</dbReference>
<dbReference type="STRING" id="747676.F4RNU5"/>
<dbReference type="GO" id="GO:0006623">
    <property type="term" value="P:protein targeting to vacuole"/>
    <property type="evidence" value="ECO:0007669"/>
    <property type="project" value="TreeGrafter"/>
</dbReference>
<feature type="region of interest" description="Disordered" evidence="4">
    <location>
        <begin position="1429"/>
        <end position="1458"/>
    </location>
</feature>
<dbReference type="Pfam" id="PF12624">
    <property type="entry name" value="VPS13_N"/>
    <property type="match status" value="1"/>
</dbReference>
<dbReference type="FunCoup" id="F4RNU5">
    <property type="interactions" value="231"/>
</dbReference>
<dbReference type="GO" id="GO:0045324">
    <property type="term" value="P:late endosome to vacuole transport"/>
    <property type="evidence" value="ECO:0007669"/>
    <property type="project" value="TreeGrafter"/>
</dbReference>
<dbReference type="eggNOG" id="KOG1809">
    <property type="taxonomic scope" value="Eukaryota"/>
</dbReference>
<keyword evidence="10" id="KW-1185">Reference proteome</keyword>
<dbReference type="OrthoDB" id="428159at2759"/>
<dbReference type="Pfam" id="PF25037">
    <property type="entry name" value="VPS13_C"/>
    <property type="match status" value="1"/>
</dbReference>
<dbReference type="InterPro" id="IPR009543">
    <property type="entry name" value="VPS13_VAB"/>
</dbReference>
<feature type="domain" description="Vacuolar protein sorting-associated protein 13 VPS13 adaptor binding" evidence="7">
    <location>
        <begin position="1969"/>
        <end position="2539"/>
    </location>
</feature>
<organism evidence="10">
    <name type="scientific">Melampsora larici-populina (strain 98AG31 / pathotype 3-4-7)</name>
    <name type="common">Poplar leaf rust fungus</name>
    <dbReference type="NCBI Taxonomy" id="747676"/>
    <lineage>
        <taxon>Eukaryota</taxon>
        <taxon>Fungi</taxon>
        <taxon>Dikarya</taxon>
        <taxon>Basidiomycota</taxon>
        <taxon>Pucciniomycotina</taxon>
        <taxon>Pucciniomycetes</taxon>
        <taxon>Pucciniales</taxon>
        <taxon>Melampsoraceae</taxon>
        <taxon>Melampsora</taxon>
    </lineage>
</organism>
<feature type="region of interest" description="Disordered" evidence="4">
    <location>
        <begin position="579"/>
        <end position="605"/>
    </location>
</feature>
<dbReference type="Proteomes" id="UP000001072">
    <property type="component" value="Unassembled WGS sequence"/>
</dbReference>
<feature type="compositionally biased region" description="Basic and acidic residues" evidence="4">
    <location>
        <begin position="911"/>
        <end position="930"/>
    </location>
</feature>
<dbReference type="InParanoid" id="F4RNU5"/>
<dbReference type="VEuPathDB" id="FungiDB:MELLADRAFT_116731"/>
<evidence type="ECO:0000259" key="7">
    <source>
        <dbReference type="Pfam" id="PF25036"/>
    </source>
</evidence>
<accession>F4RNU5</accession>
<evidence type="ECO:0000313" key="9">
    <source>
        <dbReference type="EMBL" id="EGG05850.1"/>
    </source>
</evidence>
<evidence type="ECO:0000256" key="4">
    <source>
        <dbReference type="SAM" id="MobiDB-lite"/>
    </source>
</evidence>
<dbReference type="HOGENOM" id="CLU_000135_0_0_1"/>
<dbReference type="GO" id="GO:0045053">
    <property type="term" value="P:protein retention in Golgi apparatus"/>
    <property type="evidence" value="ECO:0007669"/>
    <property type="project" value="TreeGrafter"/>
</dbReference>
<proteinExistence type="inferred from homology"/>
<feature type="domain" description="Chorein N-terminal" evidence="5">
    <location>
        <begin position="2"/>
        <end position="859"/>
    </location>
</feature>
<dbReference type="InterPro" id="IPR056747">
    <property type="entry name" value="VPS13-like_M"/>
</dbReference>
<evidence type="ECO:0000259" key="8">
    <source>
        <dbReference type="Pfam" id="PF25037"/>
    </source>
</evidence>
<dbReference type="KEGG" id="mlr:MELLADRAFT_116731"/>
<evidence type="ECO:0000313" key="10">
    <source>
        <dbReference type="Proteomes" id="UP000001072"/>
    </source>
</evidence>
<evidence type="ECO:0008006" key="11">
    <source>
        <dbReference type="Google" id="ProtNLM"/>
    </source>
</evidence>
<keyword evidence="2" id="KW-0813">Transport</keyword>
<reference evidence="10" key="1">
    <citation type="journal article" date="2011" name="Proc. Natl. Acad. Sci. U.S.A.">
        <title>Obligate biotrophy features unraveled by the genomic analysis of rust fungi.</title>
        <authorList>
            <person name="Duplessis S."/>
            <person name="Cuomo C.A."/>
            <person name="Lin Y.-C."/>
            <person name="Aerts A."/>
            <person name="Tisserant E."/>
            <person name="Veneault-Fourrey C."/>
            <person name="Joly D.L."/>
            <person name="Hacquard S."/>
            <person name="Amselem J."/>
            <person name="Cantarel B.L."/>
            <person name="Chiu R."/>
            <person name="Coutinho P.M."/>
            <person name="Feau N."/>
            <person name="Field M."/>
            <person name="Frey P."/>
            <person name="Gelhaye E."/>
            <person name="Goldberg J."/>
            <person name="Grabherr M.G."/>
            <person name="Kodira C.D."/>
            <person name="Kohler A."/>
            <person name="Kuees U."/>
            <person name="Lindquist E.A."/>
            <person name="Lucas S.M."/>
            <person name="Mago R."/>
            <person name="Mauceli E."/>
            <person name="Morin E."/>
            <person name="Murat C."/>
            <person name="Pangilinan J.L."/>
            <person name="Park R."/>
            <person name="Pearson M."/>
            <person name="Quesneville H."/>
            <person name="Rouhier N."/>
            <person name="Sakthikumar S."/>
            <person name="Salamov A.A."/>
            <person name="Schmutz J."/>
            <person name="Selles B."/>
            <person name="Shapiro H."/>
            <person name="Tanguay P."/>
            <person name="Tuskan G.A."/>
            <person name="Henrissat B."/>
            <person name="Van de Peer Y."/>
            <person name="Rouze P."/>
            <person name="Ellis J.G."/>
            <person name="Dodds P.N."/>
            <person name="Schein J.E."/>
            <person name="Zhong S."/>
            <person name="Hamelin R.C."/>
            <person name="Grigoriev I.V."/>
            <person name="Szabo L.J."/>
            <person name="Martin F."/>
        </authorList>
    </citation>
    <scope>NUCLEOTIDE SEQUENCE [LARGE SCALE GENOMIC DNA]</scope>
    <source>
        <strain evidence="10">98AG31 / pathotype 3-4-7</strain>
    </source>
</reference>
<feature type="region of interest" description="Disordered" evidence="4">
    <location>
        <begin position="1609"/>
        <end position="1636"/>
    </location>
</feature>
<feature type="domain" description="VPS13-like middle region" evidence="6">
    <location>
        <begin position="1160"/>
        <end position="1900"/>
    </location>
</feature>
<dbReference type="RefSeq" id="XP_007410906.1">
    <property type="nucleotide sequence ID" value="XM_007410844.1"/>
</dbReference>